<sequence>MSLLAEKPVVNKILARQRLMMQMAATQVVNQKLLTGEFELRDGKITKGKNFPEPHNPQLYSEC</sequence>
<accession>A0A0F7HE92</accession>
<dbReference type="KEGG" id="sfw:WN53_16180"/>
<proteinExistence type="predicted"/>
<dbReference type="EMBL" id="LR134492">
    <property type="protein sequence ID" value="VEI66803.1"/>
    <property type="molecule type" value="Genomic_DNA"/>
</dbReference>
<name>A0A0F7HE92_SERFO</name>
<dbReference type="AlphaFoldDB" id="A0A0F7HE92"/>
<gene>
    <name evidence="1" type="ORF">NCTC13193_01760</name>
</gene>
<dbReference type="Proteomes" id="UP000270487">
    <property type="component" value="Chromosome"/>
</dbReference>
<reference evidence="1 2" key="1">
    <citation type="submission" date="2018-12" db="EMBL/GenBank/DDBJ databases">
        <authorList>
            <consortium name="Pathogen Informatics"/>
        </authorList>
    </citation>
    <scope>NUCLEOTIDE SEQUENCE [LARGE SCALE GENOMIC DNA]</scope>
    <source>
        <strain evidence="1 2">NCTC13193</strain>
    </source>
</reference>
<protein>
    <submittedName>
        <fullName evidence="1">Uncharacterized protein</fullName>
    </submittedName>
</protein>
<organism evidence="1 2">
    <name type="scientific">Serratia fonticola</name>
    <dbReference type="NCBI Taxonomy" id="47917"/>
    <lineage>
        <taxon>Bacteria</taxon>
        <taxon>Pseudomonadati</taxon>
        <taxon>Pseudomonadota</taxon>
        <taxon>Gammaproteobacteria</taxon>
        <taxon>Enterobacterales</taxon>
        <taxon>Yersiniaceae</taxon>
        <taxon>Serratia</taxon>
    </lineage>
</organism>
<dbReference type="RefSeq" id="WP_024485770.1">
    <property type="nucleotide sequence ID" value="NZ_CAMISF010000001.1"/>
</dbReference>
<evidence type="ECO:0000313" key="2">
    <source>
        <dbReference type="Proteomes" id="UP000270487"/>
    </source>
</evidence>
<evidence type="ECO:0000313" key="1">
    <source>
        <dbReference type="EMBL" id="VEI66803.1"/>
    </source>
</evidence>
<dbReference type="GeneID" id="30321712"/>